<dbReference type="Proteomes" id="UP000319817">
    <property type="component" value="Chromosome"/>
</dbReference>
<dbReference type="Gene3D" id="1.20.120.10">
    <property type="entry name" value="Cytochrome c/b562"/>
    <property type="match status" value="1"/>
</dbReference>
<reference evidence="1 2" key="1">
    <citation type="submission" date="2019-02" db="EMBL/GenBank/DDBJ databases">
        <title>Deep-cultivation of Planctomycetes and their phenomic and genomic characterization uncovers novel biology.</title>
        <authorList>
            <person name="Wiegand S."/>
            <person name="Jogler M."/>
            <person name="Boedeker C."/>
            <person name="Pinto D."/>
            <person name="Vollmers J."/>
            <person name="Rivas-Marin E."/>
            <person name="Kohn T."/>
            <person name="Peeters S.H."/>
            <person name="Heuer A."/>
            <person name="Rast P."/>
            <person name="Oberbeckmann S."/>
            <person name="Bunk B."/>
            <person name="Jeske O."/>
            <person name="Meyerdierks A."/>
            <person name="Storesund J.E."/>
            <person name="Kallscheuer N."/>
            <person name="Luecker S."/>
            <person name="Lage O.M."/>
            <person name="Pohl T."/>
            <person name="Merkel B.J."/>
            <person name="Hornburger P."/>
            <person name="Mueller R.-W."/>
            <person name="Bruemmer F."/>
            <person name="Labrenz M."/>
            <person name="Spormann A.M."/>
            <person name="Op den Camp H."/>
            <person name="Overmann J."/>
            <person name="Amann R."/>
            <person name="Jetten M.S.M."/>
            <person name="Mascher T."/>
            <person name="Medema M.H."/>
            <person name="Devos D.P."/>
            <person name="Kaster A.-K."/>
            <person name="Ovreas L."/>
            <person name="Rohde M."/>
            <person name="Galperin M.Y."/>
            <person name="Jogler C."/>
        </authorList>
    </citation>
    <scope>NUCLEOTIDE SEQUENCE [LARGE SCALE GENOMIC DNA]</scope>
    <source>
        <strain evidence="1 2">K23_9</strain>
    </source>
</reference>
<dbReference type="Pfam" id="PF01322">
    <property type="entry name" value="Cytochrom_C_2"/>
    <property type="match status" value="1"/>
</dbReference>
<proteinExistence type="predicted"/>
<dbReference type="GO" id="GO:0005506">
    <property type="term" value="F:iron ion binding"/>
    <property type="evidence" value="ECO:0007669"/>
    <property type="project" value="InterPro"/>
</dbReference>
<dbReference type="InterPro" id="IPR010980">
    <property type="entry name" value="Cyt_c/b562"/>
</dbReference>
<dbReference type="InterPro" id="IPR002321">
    <property type="entry name" value="Cyt_c_II"/>
</dbReference>
<dbReference type="GO" id="GO:0020037">
    <property type="term" value="F:heme binding"/>
    <property type="evidence" value="ECO:0007669"/>
    <property type="project" value="InterPro"/>
</dbReference>
<dbReference type="GO" id="GO:0022900">
    <property type="term" value="P:electron transport chain"/>
    <property type="evidence" value="ECO:0007669"/>
    <property type="project" value="InterPro"/>
</dbReference>
<dbReference type="EMBL" id="CP036526">
    <property type="protein sequence ID" value="QDT12458.1"/>
    <property type="molecule type" value="Genomic_DNA"/>
</dbReference>
<evidence type="ECO:0000313" key="2">
    <source>
        <dbReference type="Proteomes" id="UP000319817"/>
    </source>
</evidence>
<evidence type="ECO:0000313" key="1">
    <source>
        <dbReference type="EMBL" id="QDT12458.1"/>
    </source>
</evidence>
<gene>
    <name evidence="1" type="ORF">K239x_44680</name>
</gene>
<dbReference type="AlphaFoldDB" id="A0A517NZB6"/>
<dbReference type="PROSITE" id="PS51009">
    <property type="entry name" value="CYTCII"/>
    <property type="match status" value="1"/>
</dbReference>
<accession>A0A517NZB6</accession>
<dbReference type="SUPFAM" id="SSF47175">
    <property type="entry name" value="Cytochromes"/>
    <property type="match status" value="1"/>
</dbReference>
<dbReference type="GO" id="GO:0009055">
    <property type="term" value="F:electron transfer activity"/>
    <property type="evidence" value="ECO:0007669"/>
    <property type="project" value="InterPro"/>
</dbReference>
<sequence length="304" mass="32438">MVAAVLGSIAYVGADERRLAPPKFSESETSRTFFPSLSDAIIGERPTLSALRKSSVAAATDSKTAPMAAGSAKAGGGWGDLISPPSIEDEVKRVKLHYDGVVTTPGAFKGGGYQDARLDLSILAVMFAIIKEHPADVRWKDQAAAARDLLARSAFNCKAGSTQVYNEAKLRKADLQDLVAGSGLSNRDGEDQNDWSMIVDRSPMMEYAQQLVDSLQDATNDAASVKSKSDQVRREAELLAVLGTVLVKEGMDDFDDDDYAALSKQMTEASKAVVGALERGDADAVRKGVGAITQSCDACHEQYR</sequence>
<name>A0A517NZB6_9BACT</name>
<organism evidence="1 2">
    <name type="scientific">Stieleria marina</name>
    <dbReference type="NCBI Taxonomy" id="1930275"/>
    <lineage>
        <taxon>Bacteria</taxon>
        <taxon>Pseudomonadati</taxon>
        <taxon>Planctomycetota</taxon>
        <taxon>Planctomycetia</taxon>
        <taxon>Pirellulales</taxon>
        <taxon>Pirellulaceae</taxon>
        <taxon>Stieleria</taxon>
    </lineage>
</organism>
<keyword evidence="2" id="KW-1185">Reference proteome</keyword>
<protein>
    <submittedName>
        <fullName evidence="1">Cytochrome C</fullName>
    </submittedName>
</protein>